<comment type="caution">
    <text evidence="4">The sequence shown here is derived from an EMBL/GenBank/DDBJ whole genome shotgun (WGS) entry which is preliminary data.</text>
</comment>
<reference evidence="4 5" key="1">
    <citation type="submission" date="2024-01" db="EMBL/GenBank/DDBJ databases">
        <title>Novel species of the genus Luteimonas isolated from rivers.</title>
        <authorList>
            <person name="Lu H."/>
        </authorList>
    </citation>
    <scope>NUCLEOTIDE SEQUENCE [LARGE SCALE GENOMIC DNA]</scope>
    <source>
        <strain evidence="4 5">SMYT11W</strain>
    </source>
</reference>
<feature type="chain" id="PRO_5046669604" description="Transporter" evidence="3">
    <location>
        <begin position="29"/>
        <end position="462"/>
    </location>
</feature>
<evidence type="ECO:0000256" key="2">
    <source>
        <dbReference type="SAM" id="MobiDB-lite"/>
    </source>
</evidence>
<keyword evidence="3" id="KW-0732">Signal</keyword>
<feature type="signal peptide" evidence="3">
    <location>
        <begin position="1"/>
        <end position="28"/>
    </location>
</feature>
<evidence type="ECO:0000313" key="4">
    <source>
        <dbReference type="EMBL" id="MEF3083022.1"/>
    </source>
</evidence>
<feature type="compositionally biased region" description="Basic and acidic residues" evidence="2">
    <location>
        <begin position="135"/>
        <end position="148"/>
    </location>
</feature>
<gene>
    <name evidence="4" type="ORF">V3391_12485</name>
</gene>
<dbReference type="Proteomes" id="UP001358324">
    <property type="component" value="Unassembled WGS sequence"/>
</dbReference>
<evidence type="ECO:0000313" key="5">
    <source>
        <dbReference type="Proteomes" id="UP001358324"/>
    </source>
</evidence>
<evidence type="ECO:0000256" key="3">
    <source>
        <dbReference type="SAM" id="SignalP"/>
    </source>
</evidence>
<name>A0ABU7WGC3_9GAMM</name>
<dbReference type="EMBL" id="JAZHBM010000003">
    <property type="protein sequence ID" value="MEF3083022.1"/>
    <property type="molecule type" value="Genomic_DNA"/>
</dbReference>
<feature type="compositionally biased region" description="Low complexity" evidence="2">
    <location>
        <begin position="95"/>
        <end position="107"/>
    </location>
</feature>
<accession>A0ABU7WGC3</accession>
<protein>
    <recommendedName>
        <fullName evidence="6">Transporter</fullName>
    </recommendedName>
</protein>
<evidence type="ECO:0000256" key="1">
    <source>
        <dbReference type="SAM" id="Coils"/>
    </source>
</evidence>
<feature type="coiled-coil region" evidence="1">
    <location>
        <begin position="39"/>
        <end position="76"/>
    </location>
</feature>
<keyword evidence="1" id="KW-0175">Coiled coil</keyword>
<proteinExistence type="predicted"/>
<organism evidence="4 5">
    <name type="scientific">Luteimonas flava</name>
    <dbReference type="NCBI Taxonomy" id="3115822"/>
    <lineage>
        <taxon>Bacteria</taxon>
        <taxon>Pseudomonadati</taxon>
        <taxon>Pseudomonadota</taxon>
        <taxon>Gammaproteobacteria</taxon>
        <taxon>Lysobacterales</taxon>
        <taxon>Lysobacteraceae</taxon>
        <taxon>Luteimonas</taxon>
    </lineage>
</organism>
<keyword evidence="5" id="KW-1185">Reference proteome</keyword>
<evidence type="ECO:0008006" key="6">
    <source>
        <dbReference type="Google" id="ProtNLM"/>
    </source>
</evidence>
<sequence>MKSTPTRARRPLALALGLALLCPSIGMAQDAGQITAEDRVRMQQLLQALQSLKQDYAQEVRRLRELDMQIQALQARVAGVAPAIAARDAPQMAAQPVAPAPVSSTPSSSPPPLPANAAAAPAPRGDEGYASTAEDAQRAQDTDSRSVADVKQQSTALFNRRLTLENGISYNRYDRKQVTLNGFLALDAIFLGNIAIENVESDTVNYNFAARWGVSPRLSLNLDVPYIARKTVYQKGGAGGAAAAIAQEETDGHGLGDISASANWKLFGERGPWPETVLNVGVTAPTGREPYGIPWRVLERDSDNFIRFAVPEEQPTGNGLWQATVGLSAVKTTDPAILFGNIGYVRSFAKDFGDLDNNPDTTNPGRVELGDAFYFGAGVAFAFNERTSLSISFSDRLNARARTRYEGADWMKLIGSDANAATMSLGVTHAMTPNATFVGVLGIGLTPDAPDFNLTVKVPYAL</sequence>
<feature type="region of interest" description="Disordered" evidence="2">
    <location>
        <begin position="95"/>
        <end position="151"/>
    </location>
</feature>